<feature type="transmembrane region" description="Helical" evidence="6">
    <location>
        <begin position="42"/>
        <end position="60"/>
    </location>
</feature>
<protein>
    <recommendedName>
        <fullName evidence="2">histidine kinase</fullName>
        <ecNumber evidence="2">2.7.13.3</ecNumber>
    </recommendedName>
</protein>
<evidence type="ECO:0000256" key="4">
    <source>
        <dbReference type="ARBA" id="ARBA00022777"/>
    </source>
</evidence>
<evidence type="ECO:0000259" key="8">
    <source>
        <dbReference type="Pfam" id="PF07730"/>
    </source>
</evidence>
<feature type="transmembrane region" description="Helical" evidence="6">
    <location>
        <begin position="67"/>
        <end position="99"/>
    </location>
</feature>
<dbReference type="GO" id="GO:0016301">
    <property type="term" value="F:kinase activity"/>
    <property type="evidence" value="ECO:0007669"/>
    <property type="project" value="UniProtKB-KW"/>
</dbReference>
<feature type="transmembrane region" description="Helical" evidence="6">
    <location>
        <begin position="20"/>
        <end position="36"/>
    </location>
</feature>
<name>A0ABV9FHR6_9BACL</name>
<reference evidence="11" key="1">
    <citation type="journal article" date="2019" name="Int. J. Syst. Evol. Microbiol.">
        <title>The Global Catalogue of Microorganisms (GCM) 10K type strain sequencing project: providing services to taxonomists for standard genome sequencing and annotation.</title>
        <authorList>
            <consortium name="The Broad Institute Genomics Platform"/>
            <consortium name="The Broad Institute Genome Sequencing Center for Infectious Disease"/>
            <person name="Wu L."/>
            <person name="Ma J."/>
        </authorList>
    </citation>
    <scope>NUCLEOTIDE SEQUENCE [LARGE SCALE GENOMIC DNA]</scope>
    <source>
        <strain evidence="11">CCUG 49571</strain>
    </source>
</reference>
<feature type="transmembrane region" description="Helical" evidence="6">
    <location>
        <begin position="138"/>
        <end position="155"/>
    </location>
</feature>
<proteinExistence type="predicted"/>
<dbReference type="SUPFAM" id="SSF55874">
    <property type="entry name" value="ATPase domain of HSP90 chaperone/DNA topoisomerase II/histidine kinase"/>
    <property type="match status" value="1"/>
</dbReference>
<evidence type="ECO:0000256" key="6">
    <source>
        <dbReference type="SAM" id="Phobius"/>
    </source>
</evidence>
<dbReference type="CDD" id="cd16917">
    <property type="entry name" value="HATPase_UhpB-NarQ-NarX-like"/>
    <property type="match status" value="1"/>
</dbReference>
<evidence type="ECO:0000256" key="3">
    <source>
        <dbReference type="ARBA" id="ARBA00022679"/>
    </source>
</evidence>
<feature type="transmembrane region" description="Helical" evidence="6">
    <location>
        <begin position="105"/>
        <end position="126"/>
    </location>
</feature>
<dbReference type="InterPro" id="IPR003594">
    <property type="entry name" value="HATPase_dom"/>
</dbReference>
<comment type="caution">
    <text evidence="10">The sequence shown here is derived from an EMBL/GenBank/DDBJ whole genome shotgun (WGS) entry which is preliminary data.</text>
</comment>
<dbReference type="Pfam" id="PF23540">
    <property type="entry name" value="DesK_N"/>
    <property type="match status" value="1"/>
</dbReference>
<keyword evidence="4 10" id="KW-0418">Kinase</keyword>
<gene>
    <name evidence="10" type="ORF">ACFO3S_23570</name>
</gene>
<evidence type="ECO:0000259" key="9">
    <source>
        <dbReference type="Pfam" id="PF23540"/>
    </source>
</evidence>
<dbReference type="InterPro" id="IPR056374">
    <property type="entry name" value="DesK/YvfT_N"/>
</dbReference>
<dbReference type="Pfam" id="PF02518">
    <property type="entry name" value="HATPase_c"/>
    <property type="match status" value="1"/>
</dbReference>
<evidence type="ECO:0000256" key="1">
    <source>
        <dbReference type="ARBA" id="ARBA00000085"/>
    </source>
</evidence>
<dbReference type="InterPro" id="IPR036890">
    <property type="entry name" value="HATPase_C_sf"/>
</dbReference>
<feature type="domain" description="Histidine kinase/HSP90-like ATPase" evidence="7">
    <location>
        <begin position="286"/>
        <end position="370"/>
    </location>
</feature>
<feature type="domain" description="Signal transduction histidine kinase subgroup 3 dimerisation and phosphoacceptor" evidence="8">
    <location>
        <begin position="182"/>
        <end position="247"/>
    </location>
</feature>
<evidence type="ECO:0000313" key="10">
    <source>
        <dbReference type="EMBL" id="MFC4601242.1"/>
    </source>
</evidence>
<dbReference type="InterPro" id="IPR011712">
    <property type="entry name" value="Sig_transdc_His_kin_sub3_dim/P"/>
</dbReference>
<dbReference type="EC" id="2.7.13.3" evidence="2"/>
<dbReference type="InterPro" id="IPR050482">
    <property type="entry name" value="Sensor_HK_TwoCompSys"/>
</dbReference>
<keyword evidence="6" id="KW-0812">Transmembrane</keyword>
<keyword evidence="6" id="KW-0472">Membrane</keyword>
<evidence type="ECO:0000313" key="11">
    <source>
        <dbReference type="Proteomes" id="UP001596028"/>
    </source>
</evidence>
<evidence type="ECO:0000259" key="7">
    <source>
        <dbReference type="Pfam" id="PF02518"/>
    </source>
</evidence>
<dbReference type="PANTHER" id="PTHR24421">
    <property type="entry name" value="NITRATE/NITRITE SENSOR PROTEIN NARX-RELATED"/>
    <property type="match status" value="1"/>
</dbReference>
<accession>A0ABV9FHR6</accession>
<dbReference type="EMBL" id="JBHSEP010000024">
    <property type="protein sequence ID" value="MFC4601242.1"/>
    <property type="molecule type" value="Genomic_DNA"/>
</dbReference>
<dbReference type="PANTHER" id="PTHR24421:SF63">
    <property type="entry name" value="SENSOR HISTIDINE KINASE DESK"/>
    <property type="match status" value="1"/>
</dbReference>
<keyword evidence="11" id="KW-1185">Reference proteome</keyword>
<dbReference type="RefSeq" id="WP_378101044.1">
    <property type="nucleotide sequence ID" value="NZ_JBHSEP010000024.1"/>
</dbReference>
<sequence>MYRKLRRFQIFPKTTGISPYVWLMFCVLPFYFIFRASSEIEIAAGILMILLFFFCYRLTLSAKGWPVYVGIGVQIAVSIAMTLLFSYVYFAFFLAFFIGNVQNKAGFITLYTIHIATTLIAVNVGFIMQDKFFITQTPFILISLLGVILLPLGSYNRNKQGALQEQLKDANQRISELVKLEERQRIARDLHDTLGQKLSLIGLKSDLAHRLIAGDPQRARAEIKDVQHTARTALQEVRLLVSEMRGTRLEDELERIRQILLAAQIEFKLEGSPALRGVSLLAENVLSMCLKEAVNNVVKHSEATACTVSLSQSGTEVVMKVHDNGSSRPELLNFRKGHGLQGMKERLEFVNGTLGIDTGDGTTIVATIPQISRQPLKEESQ</sequence>
<dbReference type="Gene3D" id="3.30.565.10">
    <property type="entry name" value="Histidine kinase-like ATPase, C-terminal domain"/>
    <property type="match status" value="1"/>
</dbReference>
<feature type="domain" description="DesK/YvfT N-terminal" evidence="9">
    <location>
        <begin position="8"/>
        <end position="153"/>
    </location>
</feature>
<dbReference type="Gene3D" id="1.20.5.1930">
    <property type="match status" value="1"/>
</dbReference>
<evidence type="ECO:0000256" key="5">
    <source>
        <dbReference type="ARBA" id="ARBA00023012"/>
    </source>
</evidence>
<dbReference type="Proteomes" id="UP001596028">
    <property type="component" value="Unassembled WGS sequence"/>
</dbReference>
<keyword evidence="6" id="KW-1133">Transmembrane helix</keyword>
<keyword evidence="3" id="KW-0808">Transferase</keyword>
<dbReference type="Pfam" id="PF07730">
    <property type="entry name" value="HisKA_3"/>
    <property type="match status" value="1"/>
</dbReference>
<comment type="catalytic activity">
    <reaction evidence="1">
        <text>ATP + protein L-histidine = ADP + protein N-phospho-L-histidine.</text>
        <dbReference type="EC" id="2.7.13.3"/>
    </reaction>
</comment>
<keyword evidence="5" id="KW-0902">Two-component regulatory system</keyword>
<organism evidence="10 11">
    <name type="scientific">Cohnella hongkongensis</name>
    <dbReference type="NCBI Taxonomy" id="178337"/>
    <lineage>
        <taxon>Bacteria</taxon>
        <taxon>Bacillati</taxon>
        <taxon>Bacillota</taxon>
        <taxon>Bacilli</taxon>
        <taxon>Bacillales</taxon>
        <taxon>Paenibacillaceae</taxon>
        <taxon>Cohnella</taxon>
    </lineage>
</organism>
<evidence type="ECO:0000256" key="2">
    <source>
        <dbReference type="ARBA" id="ARBA00012438"/>
    </source>
</evidence>